<reference evidence="2" key="1">
    <citation type="submission" date="2017-07" db="EMBL/GenBank/DDBJ databases">
        <title>Molecular diversity and dissemination of Pseudomonas putida group isolates carrying VIM-2 gene at a university hospital in Korea.</title>
        <authorList>
            <person name="Hong J.S."/>
            <person name="Yoon E.-J."/>
            <person name="Song W."/>
            <person name="Seo Y.B."/>
            <person name="Jeong S.H."/>
            <person name="Lee K."/>
        </authorList>
    </citation>
    <scope>NUCLEOTIDE SEQUENCE</scope>
    <source>
        <strain evidence="2">KSS435</strain>
        <plasmid evidence="2">pVIM_Pse-KSS435</plasmid>
    </source>
</reference>
<feature type="signal peptide" evidence="1">
    <location>
        <begin position="1"/>
        <end position="23"/>
    </location>
</feature>
<feature type="chain" id="PRO_5013352910" evidence="1">
    <location>
        <begin position="24"/>
        <end position="112"/>
    </location>
</feature>
<proteinExistence type="predicted"/>
<evidence type="ECO:0000256" key="1">
    <source>
        <dbReference type="SAM" id="SignalP"/>
    </source>
</evidence>
<organism evidence="2">
    <name type="scientific">Pseudomonas putida</name>
    <name type="common">Arthrobacter siderocapsulatus</name>
    <dbReference type="NCBI Taxonomy" id="303"/>
    <lineage>
        <taxon>Bacteria</taxon>
        <taxon>Pseudomonadati</taxon>
        <taxon>Pseudomonadota</taxon>
        <taxon>Gammaproteobacteria</taxon>
        <taxon>Pseudomonadales</taxon>
        <taxon>Pseudomonadaceae</taxon>
        <taxon>Pseudomonas</taxon>
    </lineage>
</organism>
<protein>
    <submittedName>
        <fullName evidence="2">Uncharacterized protein</fullName>
    </submittedName>
</protein>
<name>A0A290GFL6_PSEPU</name>
<dbReference type="RefSeq" id="WP_034015095.1">
    <property type="nucleotide sequence ID" value="NZ_MF564290.1"/>
</dbReference>
<evidence type="ECO:0000313" key="2">
    <source>
        <dbReference type="EMBL" id="ATB51860.1"/>
    </source>
</evidence>
<keyword evidence="1" id="KW-0732">Signal</keyword>
<keyword evidence="2" id="KW-0614">Plasmid</keyword>
<dbReference type="AlphaFoldDB" id="A0A290GFL6"/>
<geneLocation type="plasmid" evidence="2">
    <name>pVIM_Pse-KSS435</name>
</geneLocation>
<accession>A0A290GFL6</accession>
<sequence length="112" mass="12083">MKLRNSFPLAVVAALLMASTAHAGQDTDAARFSIMAPVQAAYDAYQVTASRAQNTMDSIEAELREPGLSVERRELLAVSLAALRAREAAALERLHAESALAQLKMADWNASR</sequence>
<dbReference type="EMBL" id="MF564290">
    <property type="protein sequence ID" value="ATB51860.1"/>
    <property type="molecule type" value="Genomic_DNA"/>
</dbReference>